<sequence>MTTGEESEKQVATGTAASLSTLANHHLLYCSVSLQQLQLLQRLRKELQKLVKVA</sequence>
<dbReference type="EMBL" id="JASSZA010000022">
    <property type="protein sequence ID" value="KAK2084637.1"/>
    <property type="molecule type" value="Genomic_DNA"/>
</dbReference>
<protein>
    <submittedName>
        <fullName evidence="1">Uncharacterized protein</fullName>
    </submittedName>
</protein>
<evidence type="ECO:0000313" key="2">
    <source>
        <dbReference type="Proteomes" id="UP001266305"/>
    </source>
</evidence>
<comment type="caution">
    <text evidence="1">The sequence shown here is derived from an EMBL/GenBank/DDBJ whole genome shotgun (WGS) entry which is preliminary data.</text>
</comment>
<dbReference type="Proteomes" id="UP001266305">
    <property type="component" value="Unassembled WGS sequence"/>
</dbReference>
<proteinExistence type="predicted"/>
<keyword evidence="2" id="KW-1185">Reference proteome</keyword>
<accession>A0ABQ9TKB4</accession>
<gene>
    <name evidence="1" type="ORF">P7K49_037670</name>
</gene>
<organism evidence="1 2">
    <name type="scientific">Saguinus oedipus</name>
    <name type="common">Cotton-top tamarin</name>
    <name type="synonym">Oedipomidas oedipus</name>
    <dbReference type="NCBI Taxonomy" id="9490"/>
    <lineage>
        <taxon>Eukaryota</taxon>
        <taxon>Metazoa</taxon>
        <taxon>Chordata</taxon>
        <taxon>Craniata</taxon>
        <taxon>Vertebrata</taxon>
        <taxon>Euteleostomi</taxon>
        <taxon>Mammalia</taxon>
        <taxon>Eutheria</taxon>
        <taxon>Euarchontoglires</taxon>
        <taxon>Primates</taxon>
        <taxon>Haplorrhini</taxon>
        <taxon>Platyrrhini</taxon>
        <taxon>Cebidae</taxon>
        <taxon>Callitrichinae</taxon>
        <taxon>Saguinus</taxon>
    </lineage>
</organism>
<reference evidence="1 2" key="1">
    <citation type="submission" date="2023-05" db="EMBL/GenBank/DDBJ databases">
        <title>B98-5 Cell Line De Novo Hybrid Assembly: An Optical Mapping Approach.</title>
        <authorList>
            <person name="Kananen K."/>
            <person name="Auerbach J.A."/>
            <person name="Kautto E."/>
            <person name="Blachly J.S."/>
        </authorList>
    </citation>
    <scope>NUCLEOTIDE SEQUENCE [LARGE SCALE GENOMIC DNA]</scope>
    <source>
        <strain evidence="1">B95-8</strain>
        <tissue evidence="1">Cell line</tissue>
    </source>
</reference>
<evidence type="ECO:0000313" key="1">
    <source>
        <dbReference type="EMBL" id="KAK2084637.1"/>
    </source>
</evidence>
<name>A0ABQ9TKB4_SAGOE</name>
<feature type="non-terminal residue" evidence="1">
    <location>
        <position position="54"/>
    </location>
</feature>